<accession>A0A2A2G233</accession>
<comment type="caution">
    <text evidence="1">The sequence shown here is derived from an EMBL/GenBank/DDBJ whole genome shotgun (WGS) entry which is preliminary data.</text>
</comment>
<dbReference type="RefSeq" id="WP_095641547.1">
    <property type="nucleotide sequence ID" value="NZ_NSJZ01000080.1"/>
</dbReference>
<evidence type="ECO:0000313" key="3">
    <source>
        <dbReference type="Proteomes" id="UP000218023"/>
    </source>
</evidence>
<evidence type="ECO:0000313" key="1">
    <source>
        <dbReference type="EMBL" id="PAU91348.1"/>
    </source>
</evidence>
<evidence type="ECO:0000313" key="2">
    <source>
        <dbReference type="EMBL" id="PAU92954.1"/>
    </source>
</evidence>
<keyword evidence="3" id="KW-1185">Reference proteome</keyword>
<dbReference type="Proteomes" id="UP000218023">
    <property type="component" value="Unassembled WGS sequence"/>
</dbReference>
<sequence length="61" mass="6985">MEADEFRADYITEARTFITPDPKQVVWRVKTAAGDEFNFILAPEDLGRLGKQMQADARLLK</sequence>
<dbReference type="EMBL" id="NSJZ01000138">
    <property type="protein sequence ID" value="PAU91348.1"/>
    <property type="molecule type" value="Genomic_DNA"/>
</dbReference>
<dbReference type="EMBL" id="NSJZ01000080">
    <property type="protein sequence ID" value="PAU92954.1"/>
    <property type="molecule type" value="Genomic_DNA"/>
</dbReference>
<gene>
    <name evidence="2" type="ORF">CK240_17620</name>
    <name evidence="1" type="ORF">CK240_17895</name>
</gene>
<dbReference type="AlphaFoldDB" id="A0A2A2G233"/>
<protein>
    <submittedName>
        <fullName evidence="1">Uncharacterized protein</fullName>
    </submittedName>
</protein>
<organism evidence="1 3">
    <name type="scientific">Paracoccus salipaludis</name>
    <dbReference type="NCBI Taxonomy" id="2032623"/>
    <lineage>
        <taxon>Bacteria</taxon>
        <taxon>Pseudomonadati</taxon>
        <taxon>Pseudomonadota</taxon>
        <taxon>Alphaproteobacteria</taxon>
        <taxon>Rhodobacterales</taxon>
        <taxon>Paracoccaceae</taxon>
        <taxon>Paracoccus</taxon>
    </lineage>
</organism>
<proteinExistence type="predicted"/>
<reference evidence="1 3" key="1">
    <citation type="submission" date="2017-09" db="EMBL/GenBank/DDBJ databases">
        <title>Paracoccus alkalisoli sp. nov., isolated from saline alkaline soil.</title>
        <authorList>
            <person name="Dong X."/>
            <person name="Zhang G."/>
        </authorList>
    </citation>
    <scope>NUCLEOTIDE SEQUENCE [LARGE SCALE GENOMIC DNA]</scope>
    <source>
        <strain evidence="1 3">WN007</strain>
    </source>
</reference>
<name>A0A2A2G233_9RHOB</name>